<reference evidence="3" key="1">
    <citation type="submission" date="2016-10" db="EMBL/GenBank/DDBJ databases">
        <authorList>
            <person name="Varghese N."/>
            <person name="Submissions S."/>
        </authorList>
    </citation>
    <scope>NUCLEOTIDE SEQUENCE [LARGE SCALE GENOMIC DNA]</scope>
    <source>
        <strain evidence="3">DSM 21580</strain>
    </source>
</reference>
<proteinExistence type="predicted"/>
<dbReference type="AlphaFoldDB" id="A0A1H5XT07"/>
<dbReference type="Proteomes" id="UP000236738">
    <property type="component" value="Unassembled WGS sequence"/>
</dbReference>
<protein>
    <submittedName>
        <fullName evidence="2">Uncharacterized protein</fullName>
    </submittedName>
</protein>
<dbReference type="RefSeq" id="WP_103913518.1">
    <property type="nucleotide sequence ID" value="NZ_FNUS01000003.1"/>
</dbReference>
<evidence type="ECO:0000313" key="3">
    <source>
        <dbReference type="Proteomes" id="UP000236738"/>
    </source>
</evidence>
<evidence type="ECO:0000256" key="1">
    <source>
        <dbReference type="SAM" id="SignalP"/>
    </source>
</evidence>
<feature type="signal peptide" evidence="1">
    <location>
        <begin position="1"/>
        <end position="18"/>
    </location>
</feature>
<sequence>MKKLSLFLFIFFSLFSFAQESPPPVAMPKENQEKLIDELINVSNYKEALMNYARVYFWGEQYKNGKRNYGNKEIDEVLKKFDFEKFKKNSIYNSLSFVSEQKLKNLIEFYKKNGGLIDDKNNLILITASISHNLQYQLNSEMEKLLKEKTSNAQ</sequence>
<evidence type="ECO:0000313" key="2">
    <source>
        <dbReference type="EMBL" id="SEG14851.1"/>
    </source>
</evidence>
<accession>A0A1H5XT07</accession>
<dbReference type="OrthoDB" id="1274104at2"/>
<feature type="chain" id="PRO_5009289778" evidence="1">
    <location>
        <begin position="19"/>
        <end position="154"/>
    </location>
</feature>
<organism evidence="2 3">
    <name type="scientific">Halpernia humi</name>
    <dbReference type="NCBI Taxonomy" id="493375"/>
    <lineage>
        <taxon>Bacteria</taxon>
        <taxon>Pseudomonadati</taxon>
        <taxon>Bacteroidota</taxon>
        <taxon>Flavobacteriia</taxon>
        <taxon>Flavobacteriales</taxon>
        <taxon>Weeksellaceae</taxon>
        <taxon>Chryseobacterium group</taxon>
        <taxon>Halpernia</taxon>
    </lineage>
</organism>
<gene>
    <name evidence="2" type="ORF">SAMN05421847_1542</name>
</gene>
<dbReference type="SUPFAM" id="SSF111069">
    <property type="entry name" value="Hypothetical protein yfbM"/>
    <property type="match status" value="1"/>
</dbReference>
<name>A0A1H5XT07_9FLAO</name>
<dbReference type="EMBL" id="FNUS01000003">
    <property type="protein sequence ID" value="SEG14851.1"/>
    <property type="molecule type" value="Genomic_DNA"/>
</dbReference>
<keyword evidence="3" id="KW-1185">Reference proteome</keyword>
<keyword evidence="1" id="KW-0732">Signal</keyword>
<dbReference type="InterPro" id="IPR035944">
    <property type="entry name" value="YfbM-like_sf"/>
</dbReference>